<dbReference type="EMBL" id="KX156773">
    <property type="protein sequence ID" value="AOB42034.1"/>
    <property type="molecule type" value="Genomic_DNA"/>
</dbReference>
<reference evidence="1" key="1">
    <citation type="submission" date="2016-04" db="EMBL/GenBank/DDBJ databases">
        <title>Characterization of the 'ancient' IncA/C plasmids R16a and IP40a and their rearrangements using Oxford Nanopore MinION sequencer device.</title>
        <authorList>
            <person name="Szabo M."/>
            <person name="Wilk T."/>
            <person name="Nagy T."/>
            <person name="Farkas T."/>
            <person name="Hegyi A."/>
            <person name="Olasz F."/>
            <person name="Kiss J."/>
        </authorList>
    </citation>
    <scope>NUCLEOTIDE SEQUENCE</scope>
    <source>
        <strain evidence="1">K-12</strain>
        <plasmid evidence="1">R16a</plasmid>
    </source>
</reference>
<evidence type="ECO:0000313" key="1">
    <source>
        <dbReference type="EMBL" id="AOB42034.1"/>
    </source>
</evidence>
<sequence>MLIHLVPRLLACRANEPECELIDFHCPALGLKLRNGIELMAKRPYPNKHYQVACRKIGQKAMNGILIETTERVREFTAITRWAVGGDRVVNHQVQYFILDDELDAVSEDMTFWYATGDGRWTRRWPEVSSQFSPMEVEPCMELRTRDRKAHSADRLNARGEVLERSEVFQMLTIERGRIEQFATVHNDRMPRIEHAFSASI</sequence>
<dbReference type="RefSeq" id="WP_172688293.1">
    <property type="nucleotide sequence ID" value="NZ_KX156773.1"/>
</dbReference>
<protein>
    <submittedName>
        <fullName evidence="1">Uncharacterized protein</fullName>
    </submittedName>
</protein>
<dbReference type="Pfam" id="PF19475">
    <property type="entry name" value="DUF6012"/>
    <property type="match status" value="1"/>
</dbReference>
<organism evidence="1">
    <name type="scientific">Escherichia coli</name>
    <dbReference type="NCBI Taxonomy" id="562"/>
    <lineage>
        <taxon>Bacteria</taxon>
        <taxon>Pseudomonadati</taxon>
        <taxon>Pseudomonadota</taxon>
        <taxon>Gammaproteobacteria</taxon>
        <taxon>Enterobacterales</taxon>
        <taxon>Enterobacteriaceae</taxon>
        <taxon>Escherichia</taxon>
    </lineage>
</organism>
<name>A0A1B2RBU5_ECOLX</name>
<accession>A0A1B2RBU5</accession>
<proteinExistence type="predicted"/>
<dbReference type="InterPro" id="IPR046054">
    <property type="entry name" value="DUF6012"/>
</dbReference>
<geneLocation type="plasmid" evidence="1">
    <name>R16a</name>
</geneLocation>
<keyword evidence="1" id="KW-0614">Plasmid</keyword>
<dbReference type="AlphaFoldDB" id="A0A1B2RBU5"/>